<gene>
    <name evidence="1" type="ORF">ACFHYO_12560</name>
</gene>
<accession>A0ABV6TAE6</accession>
<dbReference type="EMBL" id="JBHMQU010000064">
    <property type="protein sequence ID" value="MFC0812938.1"/>
    <property type="molecule type" value="Genomic_DNA"/>
</dbReference>
<comment type="caution">
    <text evidence="1">The sequence shown here is derived from an EMBL/GenBank/DDBJ whole genome shotgun (WGS) entry which is preliminary data.</text>
</comment>
<organism evidence="1 2">
    <name type="scientific">Paracoccus panacisoli</name>
    <dbReference type="NCBI Taxonomy" id="1510163"/>
    <lineage>
        <taxon>Bacteria</taxon>
        <taxon>Pseudomonadati</taxon>
        <taxon>Pseudomonadota</taxon>
        <taxon>Alphaproteobacteria</taxon>
        <taxon>Rhodobacterales</taxon>
        <taxon>Paracoccaceae</taxon>
        <taxon>Paracoccus</taxon>
    </lineage>
</organism>
<reference evidence="1 2" key="1">
    <citation type="submission" date="2024-09" db="EMBL/GenBank/DDBJ databases">
        <authorList>
            <person name="Sun Q."/>
            <person name="Mori K."/>
        </authorList>
    </citation>
    <scope>NUCLEOTIDE SEQUENCE [LARGE SCALE GENOMIC DNA]</scope>
    <source>
        <strain evidence="1 2">KCTC 42086</strain>
    </source>
</reference>
<proteinExistence type="predicted"/>
<name>A0ABV6TAE6_9RHOB</name>
<evidence type="ECO:0000313" key="2">
    <source>
        <dbReference type="Proteomes" id="UP001589920"/>
    </source>
</evidence>
<dbReference type="Proteomes" id="UP001589920">
    <property type="component" value="Unassembled WGS sequence"/>
</dbReference>
<sequence length="78" mass="8602">MAVDKVARFGPFSHDAETTLIIGPQHYGNATKLDGVEEDLDATFAGPHDGIRELAMRRNVRPEAWDERVLAEIRRGGG</sequence>
<keyword evidence="2" id="KW-1185">Reference proteome</keyword>
<dbReference type="RefSeq" id="WP_394320822.1">
    <property type="nucleotide sequence ID" value="NZ_JBHMQU010000064.1"/>
</dbReference>
<evidence type="ECO:0000313" key="1">
    <source>
        <dbReference type="EMBL" id="MFC0812938.1"/>
    </source>
</evidence>
<protein>
    <submittedName>
        <fullName evidence="1">Uncharacterized protein</fullName>
    </submittedName>
</protein>